<feature type="domain" description="DUF5667" evidence="4">
    <location>
        <begin position="42"/>
        <end position="158"/>
    </location>
</feature>
<protein>
    <recommendedName>
        <fullName evidence="4">DUF5667 domain-containing protein</fullName>
    </recommendedName>
</protein>
<dbReference type="Proteomes" id="UP000076603">
    <property type="component" value="Unassembled WGS sequence"/>
</dbReference>
<comment type="caution">
    <text evidence="5">The sequence shown here is derived from an EMBL/GenBank/DDBJ whole genome shotgun (WGS) entry which is preliminary data.</text>
</comment>
<dbReference type="EMBL" id="LWAE01000002">
    <property type="protein sequence ID" value="KZL92553.1"/>
    <property type="molecule type" value="Genomic_DNA"/>
</dbReference>
<feature type="region of interest" description="Disordered" evidence="2">
    <location>
        <begin position="249"/>
        <end position="350"/>
    </location>
</feature>
<dbReference type="STRING" id="1121326.CLMAG_23670"/>
<evidence type="ECO:0000256" key="3">
    <source>
        <dbReference type="SAM" id="SignalP"/>
    </source>
</evidence>
<name>A0A162TER7_9CLOT</name>
<dbReference type="InterPro" id="IPR043725">
    <property type="entry name" value="DUF5667"/>
</dbReference>
<dbReference type="PATRIC" id="fig|1121326.3.peg.2364"/>
<feature type="signal peptide" evidence="3">
    <location>
        <begin position="1"/>
        <end position="23"/>
    </location>
</feature>
<evidence type="ECO:0000259" key="4">
    <source>
        <dbReference type="Pfam" id="PF18915"/>
    </source>
</evidence>
<dbReference type="AlphaFoldDB" id="A0A162TER7"/>
<dbReference type="OrthoDB" id="1949817at2"/>
<evidence type="ECO:0000256" key="1">
    <source>
        <dbReference type="SAM" id="Coils"/>
    </source>
</evidence>
<feature type="compositionally biased region" description="Basic and acidic residues" evidence="2">
    <location>
        <begin position="311"/>
        <end position="350"/>
    </location>
</feature>
<evidence type="ECO:0000313" key="6">
    <source>
        <dbReference type="Proteomes" id="UP000076603"/>
    </source>
</evidence>
<evidence type="ECO:0000256" key="2">
    <source>
        <dbReference type="SAM" id="MobiDB-lite"/>
    </source>
</evidence>
<feature type="chain" id="PRO_5030022335" description="DUF5667 domain-containing protein" evidence="3">
    <location>
        <begin position="24"/>
        <end position="350"/>
    </location>
</feature>
<keyword evidence="3" id="KW-0732">Signal</keyword>
<keyword evidence="6" id="KW-1185">Reference proteome</keyword>
<proteinExistence type="predicted"/>
<dbReference type="RefSeq" id="WP_066622110.1">
    <property type="nucleotide sequence ID" value="NZ_FQXL01000036.1"/>
</dbReference>
<gene>
    <name evidence="5" type="ORF">CLMAG_23670</name>
</gene>
<feature type="coiled-coil region" evidence="1">
    <location>
        <begin position="182"/>
        <end position="216"/>
    </location>
</feature>
<feature type="compositionally biased region" description="Low complexity" evidence="2">
    <location>
        <begin position="266"/>
        <end position="301"/>
    </location>
</feature>
<organism evidence="5 6">
    <name type="scientific">Clostridium magnum DSM 2767</name>
    <dbReference type="NCBI Taxonomy" id="1121326"/>
    <lineage>
        <taxon>Bacteria</taxon>
        <taxon>Bacillati</taxon>
        <taxon>Bacillota</taxon>
        <taxon>Clostridia</taxon>
        <taxon>Eubacteriales</taxon>
        <taxon>Clostridiaceae</taxon>
        <taxon>Clostridium</taxon>
    </lineage>
</organism>
<reference evidence="5 6" key="1">
    <citation type="submission" date="2016-04" db="EMBL/GenBank/DDBJ databases">
        <title>Genome sequence of Clostridium magnum DSM 2767.</title>
        <authorList>
            <person name="Poehlein A."/>
            <person name="Uhlig R."/>
            <person name="Fischer R."/>
            <person name="Bahl H."/>
            <person name="Daniel R."/>
        </authorList>
    </citation>
    <scope>NUCLEOTIDE SEQUENCE [LARGE SCALE GENOMIC DNA]</scope>
    <source>
        <strain evidence="5 6">DSM 2767</strain>
    </source>
</reference>
<accession>A0A162TER7</accession>
<keyword evidence="1" id="KW-0175">Coiled coil</keyword>
<sequence>MKKIALFVTAIAVSLSIGGRALADTNTATLADKAGTTAENTILYPIDKALDNLKVSLASGDEKKAEALVEIAEERLGESEVLADKEKAELLNEALMEYNDKIAEAQDKIDAVIDNVSITSTTTDSAVKLDELEKLESVIINKQMNSIEVLKSIESKVSGNAKGTLSLVIEMQTRKKEAIVEVAKEREILHQNKKAVKEAEKNLEEAKKAGDEQAIKTAEETLVHAKLTLATQNEKFIQVVAAKKEAMKGGVGQLKKEAKKEKAEEAANSSEDADTTTETSPAVNNKVTSTTNTETSDATVTKDSTTNAALKENKGQEIKTNKENSVKENKGDDMKADKENNSANENKDKN</sequence>
<dbReference type="Pfam" id="PF18915">
    <property type="entry name" value="DUF5667"/>
    <property type="match status" value="1"/>
</dbReference>
<evidence type="ECO:0000313" key="5">
    <source>
        <dbReference type="EMBL" id="KZL92553.1"/>
    </source>
</evidence>
<feature type="coiled-coil region" evidence="1">
    <location>
        <begin position="69"/>
        <end position="115"/>
    </location>
</feature>
<feature type="compositionally biased region" description="Basic and acidic residues" evidence="2">
    <location>
        <begin position="254"/>
        <end position="265"/>
    </location>
</feature>